<gene>
    <name evidence="2" type="ORF">L596_006809</name>
</gene>
<feature type="region of interest" description="Disordered" evidence="1">
    <location>
        <begin position="1"/>
        <end position="81"/>
    </location>
</feature>
<dbReference type="AlphaFoldDB" id="A0A4U5P817"/>
<reference evidence="2" key="3">
    <citation type="journal article" date="2019" name="G3 (Bethesda)">
        <title>Hybrid Assembly of the Genome of the Entomopathogenic Nematode Steinernema carpocapsae Identifies the X-Chromosome.</title>
        <authorList>
            <person name="Serra L."/>
            <person name="Macchietto M."/>
            <person name="Macias-Munoz A."/>
            <person name="McGill C.J."/>
            <person name="Rodriguez I.M."/>
            <person name="Rodriguez B."/>
            <person name="Murad R."/>
            <person name="Mortazavi A."/>
        </authorList>
    </citation>
    <scope>NUCLEOTIDE SEQUENCE</scope>
    <source>
        <strain evidence="2">ALL</strain>
    </source>
</reference>
<reference evidence="2" key="2">
    <citation type="journal article" date="2015" name="Genome Biol.">
        <title>Comparative genomics of Steinernema reveals deeply conserved gene regulatory networks.</title>
        <authorList>
            <person name="Dillman A.R."/>
            <person name="Macchietto M."/>
            <person name="Porter C.F."/>
            <person name="Rogers A."/>
            <person name="Williams B."/>
            <person name="Antoshechkin I."/>
            <person name="Lee M.M."/>
            <person name="Goodwin Z."/>
            <person name="Lu X."/>
            <person name="Lewis E.E."/>
            <person name="Goodrich-Blair H."/>
            <person name="Stock S.P."/>
            <person name="Adams B.J."/>
            <person name="Sternberg P.W."/>
            <person name="Mortazavi A."/>
        </authorList>
    </citation>
    <scope>NUCLEOTIDE SEQUENCE [LARGE SCALE GENOMIC DNA]</scope>
    <source>
        <strain evidence="2">ALL</strain>
    </source>
</reference>
<feature type="compositionally biased region" description="Basic residues" evidence="1">
    <location>
        <begin position="30"/>
        <end position="41"/>
    </location>
</feature>
<proteinExistence type="predicted"/>
<accession>A0A4U5P817</accession>
<feature type="compositionally biased region" description="Polar residues" evidence="1">
    <location>
        <begin position="52"/>
        <end position="69"/>
    </location>
</feature>
<organism evidence="2">
    <name type="scientific">Steinernema carpocapsae</name>
    <name type="common">Entomopathogenic nematode</name>
    <dbReference type="NCBI Taxonomy" id="34508"/>
    <lineage>
        <taxon>Eukaryota</taxon>
        <taxon>Metazoa</taxon>
        <taxon>Ecdysozoa</taxon>
        <taxon>Nematoda</taxon>
        <taxon>Chromadorea</taxon>
        <taxon>Rhabditida</taxon>
        <taxon>Tylenchina</taxon>
        <taxon>Panagrolaimomorpha</taxon>
        <taxon>Strongyloidoidea</taxon>
        <taxon>Steinernematidae</taxon>
        <taxon>Steinernema</taxon>
    </lineage>
</organism>
<evidence type="ECO:0000256" key="1">
    <source>
        <dbReference type="SAM" id="MobiDB-lite"/>
    </source>
</evidence>
<sequence>MNSANRLVGGSPSASSLSNSSSNLGDTPKSRRSKIRGRAERRRTVLFGNEPISPQRTPTTLPTKTSRSPMTPLLDDAPYMPEPNTPLVNYSIMSISSNISLRDYHRPDVTPYQGIPTTLEISSIGSTGIMSGNSAVSTMKRVPEPPYPKSDSLDDMETCLGETLLKLNEKTGLAAAYFQCLEEMKSNEKTFEGEAASQVICKKYRSLLKEIKREVDEFKVLASFIDDDCGVGSK</sequence>
<name>A0A4U5P817_STECR</name>
<dbReference type="EMBL" id="AZBU02000002">
    <property type="protein sequence ID" value="TKR92093.1"/>
    <property type="molecule type" value="Genomic_DNA"/>
</dbReference>
<protein>
    <submittedName>
        <fullName evidence="2">Uncharacterized protein</fullName>
    </submittedName>
</protein>
<feature type="compositionally biased region" description="Low complexity" evidence="1">
    <location>
        <begin position="11"/>
        <end position="24"/>
    </location>
</feature>
<reference evidence="2" key="1">
    <citation type="submission" date="2013-11" db="EMBL/GenBank/DDBJ databases">
        <authorList>
            <person name="Sternberg P."/>
            <person name="Dillman A."/>
            <person name="Macchietto M."/>
        </authorList>
    </citation>
    <scope>NUCLEOTIDE SEQUENCE</scope>
    <source>
        <strain evidence="2">ALL</strain>
    </source>
</reference>
<comment type="caution">
    <text evidence="2">The sequence shown here is derived from an EMBL/GenBank/DDBJ whole genome shotgun (WGS) entry which is preliminary data.</text>
</comment>
<evidence type="ECO:0000313" key="2">
    <source>
        <dbReference type="EMBL" id="TKR92093.1"/>
    </source>
</evidence>